<dbReference type="NCBIfam" id="TIGR00797">
    <property type="entry name" value="matE"/>
    <property type="match status" value="1"/>
</dbReference>
<dbReference type="GO" id="GO:0015297">
    <property type="term" value="F:antiporter activity"/>
    <property type="evidence" value="ECO:0007669"/>
    <property type="project" value="UniProtKB-KW"/>
</dbReference>
<evidence type="ECO:0000313" key="14">
    <source>
        <dbReference type="EMBL" id="AXL21935.1"/>
    </source>
</evidence>
<keyword evidence="9 13" id="KW-1133">Transmembrane helix</keyword>
<evidence type="ECO:0000256" key="13">
    <source>
        <dbReference type="SAM" id="Phobius"/>
    </source>
</evidence>
<evidence type="ECO:0000256" key="10">
    <source>
        <dbReference type="ARBA" id="ARBA00023065"/>
    </source>
</evidence>
<accession>A0A346B1E2</accession>
<evidence type="ECO:0000256" key="8">
    <source>
        <dbReference type="ARBA" id="ARBA00022692"/>
    </source>
</evidence>
<dbReference type="PANTHER" id="PTHR43298:SF2">
    <property type="entry name" value="FMN_FAD EXPORTER YEEO-RELATED"/>
    <property type="match status" value="1"/>
</dbReference>
<evidence type="ECO:0000256" key="5">
    <source>
        <dbReference type="ARBA" id="ARBA00022448"/>
    </source>
</evidence>
<comment type="similarity">
    <text evidence="3">Belongs to the multi antimicrobial extrusion (MATE) (TC 2.A.66.1) family.</text>
</comment>
<feature type="transmembrane region" description="Helical" evidence="13">
    <location>
        <begin position="246"/>
        <end position="268"/>
    </location>
</feature>
<protein>
    <recommendedName>
        <fullName evidence="4">Probable multidrug resistance protein NorM</fullName>
    </recommendedName>
    <alternativeName>
        <fullName evidence="12">Multidrug-efflux transporter</fullName>
    </alternativeName>
</protein>
<dbReference type="OrthoDB" id="62420at2"/>
<dbReference type="CDD" id="cd13138">
    <property type="entry name" value="MATE_yoeA_like"/>
    <property type="match status" value="1"/>
</dbReference>
<organism evidence="14 15">
    <name type="scientific">Megasphaera stantonii</name>
    <dbReference type="NCBI Taxonomy" id="2144175"/>
    <lineage>
        <taxon>Bacteria</taxon>
        <taxon>Bacillati</taxon>
        <taxon>Bacillota</taxon>
        <taxon>Negativicutes</taxon>
        <taxon>Veillonellales</taxon>
        <taxon>Veillonellaceae</taxon>
        <taxon>Megasphaera</taxon>
    </lineage>
</organism>
<dbReference type="Pfam" id="PF01554">
    <property type="entry name" value="MatE"/>
    <property type="match status" value="2"/>
</dbReference>
<evidence type="ECO:0000256" key="2">
    <source>
        <dbReference type="ARBA" id="ARBA00004651"/>
    </source>
</evidence>
<feature type="transmembrane region" description="Helical" evidence="13">
    <location>
        <begin position="288"/>
        <end position="308"/>
    </location>
</feature>
<evidence type="ECO:0000256" key="11">
    <source>
        <dbReference type="ARBA" id="ARBA00023136"/>
    </source>
</evidence>
<evidence type="ECO:0000313" key="15">
    <source>
        <dbReference type="Proteomes" id="UP000254337"/>
    </source>
</evidence>
<name>A0A346B1E2_9FIRM</name>
<feature type="transmembrane region" description="Helical" evidence="13">
    <location>
        <begin position="170"/>
        <end position="193"/>
    </location>
</feature>
<comment type="function">
    <text evidence="1">Multidrug efflux pump.</text>
</comment>
<dbReference type="GO" id="GO:0042910">
    <property type="term" value="F:xenobiotic transmembrane transporter activity"/>
    <property type="evidence" value="ECO:0007669"/>
    <property type="project" value="InterPro"/>
</dbReference>
<dbReference type="RefSeq" id="WP_107196378.1">
    <property type="nucleotide sequence ID" value="NZ_CP029462.1"/>
</dbReference>
<dbReference type="AlphaFoldDB" id="A0A346B1E2"/>
<evidence type="ECO:0000256" key="6">
    <source>
        <dbReference type="ARBA" id="ARBA00022449"/>
    </source>
</evidence>
<dbReference type="InterPro" id="IPR050222">
    <property type="entry name" value="MATE_MdtK"/>
</dbReference>
<evidence type="ECO:0000256" key="12">
    <source>
        <dbReference type="ARBA" id="ARBA00031636"/>
    </source>
</evidence>
<proteinExistence type="inferred from homology"/>
<evidence type="ECO:0000256" key="9">
    <source>
        <dbReference type="ARBA" id="ARBA00022989"/>
    </source>
</evidence>
<dbReference type="GO" id="GO:0006811">
    <property type="term" value="P:monoatomic ion transport"/>
    <property type="evidence" value="ECO:0007669"/>
    <property type="project" value="UniProtKB-KW"/>
</dbReference>
<dbReference type="GO" id="GO:0005886">
    <property type="term" value="C:plasma membrane"/>
    <property type="evidence" value="ECO:0007669"/>
    <property type="project" value="UniProtKB-SubCell"/>
</dbReference>
<feature type="transmembrane region" description="Helical" evidence="13">
    <location>
        <begin position="137"/>
        <end position="158"/>
    </location>
</feature>
<dbReference type="PANTHER" id="PTHR43298">
    <property type="entry name" value="MULTIDRUG RESISTANCE PROTEIN NORM-RELATED"/>
    <property type="match status" value="1"/>
</dbReference>
<dbReference type="EMBL" id="CP029462">
    <property type="protein sequence ID" value="AXL21935.1"/>
    <property type="molecule type" value="Genomic_DNA"/>
</dbReference>
<keyword evidence="6" id="KW-0050">Antiport</keyword>
<evidence type="ECO:0000256" key="7">
    <source>
        <dbReference type="ARBA" id="ARBA00022475"/>
    </source>
</evidence>
<keyword evidence="8 13" id="KW-0812">Transmembrane</keyword>
<dbReference type="InterPro" id="IPR048279">
    <property type="entry name" value="MdtK-like"/>
</dbReference>
<evidence type="ECO:0000256" key="1">
    <source>
        <dbReference type="ARBA" id="ARBA00003408"/>
    </source>
</evidence>
<gene>
    <name evidence="14" type="ORF">DKB62_10360</name>
</gene>
<dbReference type="KEGG" id="meg:DKB62_10360"/>
<evidence type="ECO:0000256" key="4">
    <source>
        <dbReference type="ARBA" id="ARBA00020268"/>
    </source>
</evidence>
<feature type="transmembrane region" description="Helical" evidence="13">
    <location>
        <begin position="199"/>
        <end position="220"/>
    </location>
</feature>
<feature type="transmembrane region" description="Helical" evidence="13">
    <location>
        <begin position="418"/>
        <end position="443"/>
    </location>
</feature>
<comment type="subcellular location">
    <subcellularLocation>
        <location evidence="2">Cell membrane</location>
        <topology evidence="2">Multi-pass membrane protein</topology>
    </subcellularLocation>
</comment>
<feature type="transmembrane region" description="Helical" evidence="13">
    <location>
        <begin position="355"/>
        <end position="379"/>
    </location>
</feature>
<keyword evidence="5" id="KW-0813">Transport</keyword>
<keyword evidence="11 13" id="KW-0472">Membrane</keyword>
<feature type="transmembrane region" description="Helical" evidence="13">
    <location>
        <begin position="328"/>
        <end position="349"/>
    </location>
</feature>
<feature type="transmembrane region" description="Helical" evidence="13">
    <location>
        <begin position="64"/>
        <end position="83"/>
    </location>
</feature>
<evidence type="ECO:0000256" key="3">
    <source>
        <dbReference type="ARBA" id="ARBA00010199"/>
    </source>
</evidence>
<keyword evidence="15" id="KW-1185">Reference proteome</keyword>
<keyword evidence="10" id="KW-0406">Ion transport</keyword>
<feature type="transmembrane region" description="Helical" evidence="13">
    <location>
        <begin position="391"/>
        <end position="412"/>
    </location>
</feature>
<dbReference type="Proteomes" id="UP000254337">
    <property type="component" value="Chromosome"/>
</dbReference>
<reference evidence="14 15" key="1">
    <citation type="submission" date="2018-05" db="EMBL/GenBank/DDBJ databases">
        <title>Complete genome sequence of Megasphaera sp. AJH120T, isolated from the ceca of a chicken.</title>
        <authorList>
            <person name="Maki J."/>
            <person name="Looft T."/>
        </authorList>
    </citation>
    <scope>NUCLEOTIDE SEQUENCE [LARGE SCALE GENOMIC DNA]</scope>
    <source>
        <strain evidence="14 15">AJH120</strain>
    </source>
</reference>
<sequence length="449" mass="49206">MNRKNNTRSVNMLEGSLWDKILVVALPFAFTGIMQQLFNAADIAMLGQFVGKEAMAAVGSNSPIIGMVLSLFIGISLGANVIIARFIGKKNIHGVHAAVHTAILVALGCGVAMAIAGELLVEPLLRLLSVPEEIFDLAVLYLRVFWLAMPFILLYNFESSIFRSQGDTRTPLYCLIASGITKFFLNLFFILVLDMSVEGVAIGTIVATALSSAMLFYFLCRSQTEIRVRLTEFHVDKRILLPMLRIGLPAGMQGMVFALSNLCIQSAINELGPDVMAASAAAFNLEIFTFFLINAFGQVCTTFVSQNYGARNIRRCKQAMKWCLFQDLLLTACICALLILFGVPLLHIFSDDSTVVALGFIRLKYVAGLEFINAVIEVVSGAMRGYGSSLIPALITLFGICGTRVTWVYTVFAWEPDFATLMMVFPVSWAVTAVILCAAYAWFVKQLKA</sequence>
<dbReference type="InterPro" id="IPR002528">
    <property type="entry name" value="MATE_fam"/>
</dbReference>
<keyword evidence="7" id="KW-1003">Cell membrane</keyword>
<feature type="transmembrane region" description="Helical" evidence="13">
    <location>
        <begin position="95"/>
        <end position="117"/>
    </location>
</feature>
<dbReference type="PIRSF" id="PIRSF006603">
    <property type="entry name" value="DinF"/>
    <property type="match status" value="1"/>
</dbReference>